<dbReference type="Proteomes" id="UP000541444">
    <property type="component" value="Unassembled WGS sequence"/>
</dbReference>
<dbReference type="AlphaFoldDB" id="A0A7J7LLE5"/>
<keyword evidence="3" id="KW-1185">Reference proteome</keyword>
<feature type="region of interest" description="Disordered" evidence="1">
    <location>
        <begin position="77"/>
        <end position="96"/>
    </location>
</feature>
<dbReference type="EMBL" id="JACGCM010002205">
    <property type="protein sequence ID" value="KAF6143433.1"/>
    <property type="molecule type" value="Genomic_DNA"/>
</dbReference>
<name>A0A7J7LLE5_9MAGN</name>
<evidence type="ECO:0000313" key="2">
    <source>
        <dbReference type="EMBL" id="KAF6143433.1"/>
    </source>
</evidence>
<organism evidence="2 3">
    <name type="scientific">Kingdonia uniflora</name>
    <dbReference type="NCBI Taxonomy" id="39325"/>
    <lineage>
        <taxon>Eukaryota</taxon>
        <taxon>Viridiplantae</taxon>
        <taxon>Streptophyta</taxon>
        <taxon>Embryophyta</taxon>
        <taxon>Tracheophyta</taxon>
        <taxon>Spermatophyta</taxon>
        <taxon>Magnoliopsida</taxon>
        <taxon>Ranunculales</taxon>
        <taxon>Circaeasteraceae</taxon>
        <taxon>Kingdonia</taxon>
    </lineage>
</organism>
<gene>
    <name evidence="2" type="ORF">GIB67_029602</name>
</gene>
<evidence type="ECO:0000313" key="3">
    <source>
        <dbReference type="Proteomes" id="UP000541444"/>
    </source>
</evidence>
<proteinExistence type="predicted"/>
<evidence type="ECO:0000256" key="1">
    <source>
        <dbReference type="SAM" id="MobiDB-lite"/>
    </source>
</evidence>
<accession>A0A7J7LLE5</accession>
<reference evidence="2 3" key="1">
    <citation type="journal article" date="2020" name="IScience">
        <title>Genome Sequencing of the Endangered Kingdonia uniflora (Circaeasteraceae, Ranunculales) Reveals Potential Mechanisms of Evolutionary Specialization.</title>
        <authorList>
            <person name="Sun Y."/>
            <person name="Deng T."/>
            <person name="Zhang A."/>
            <person name="Moore M.J."/>
            <person name="Landis J.B."/>
            <person name="Lin N."/>
            <person name="Zhang H."/>
            <person name="Zhang X."/>
            <person name="Huang J."/>
            <person name="Zhang X."/>
            <person name="Sun H."/>
            <person name="Wang H."/>
        </authorList>
    </citation>
    <scope>NUCLEOTIDE SEQUENCE [LARGE SCALE GENOMIC DNA]</scope>
    <source>
        <strain evidence="2">TB1705</strain>
        <tissue evidence="2">Leaf</tissue>
    </source>
</reference>
<sequence length="180" mass="20512">MLPRLSDIDTVSRKKLKQHKGKKFKDYKMLHGLMGNEVANGDNMRSVRHLIDEEDITDDLNDKSTPPVAHIANLTTNTSSDAPVTSNHTSTQTRRSTPIAKRQMTRPTAHVLDTSINVMTTELSCITLELVVRREFDWTMGAKVEAVLRGIIGFDMTYLFHYIRGDYEGETLLYLVPRHR</sequence>
<protein>
    <submittedName>
        <fullName evidence="2">Uncharacterized protein</fullName>
    </submittedName>
</protein>
<comment type="caution">
    <text evidence="2">The sequence shown here is derived from an EMBL/GenBank/DDBJ whole genome shotgun (WGS) entry which is preliminary data.</text>
</comment>